<evidence type="ECO:0000313" key="3">
    <source>
        <dbReference type="RefSeq" id="XP_022249777.1"/>
    </source>
</evidence>
<feature type="compositionally biased region" description="Basic and acidic residues" evidence="1">
    <location>
        <begin position="43"/>
        <end position="59"/>
    </location>
</feature>
<protein>
    <submittedName>
        <fullName evidence="3">Uncharacterized protein LOC111087443</fullName>
    </submittedName>
</protein>
<dbReference type="GeneID" id="111087443"/>
<proteinExistence type="predicted"/>
<feature type="compositionally biased region" description="Polar residues" evidence="1">
    <location>
        <begin position="101"/>
        <end position="112"/>
    </location>
</feature>
<gene>
    <name evidence="3" type="primary">LOC111087443</name>
</gene>
<accession>A0ABM1T1M1</accession>
<evidence type="ECO:0000313" key="2">
    <source>
        <dbReference type="Proteomes" id="UP000694941"/>
    </source>
</evidence>
<feature type="region of interest" description="Disordered" evidence="1">
    <location>
        <begin position="1"/>
        <end position="116"/>
    </location>
</feature>
<reference evidence="3" key="1">
    <citation type="submission" date="2025-08" db="UniProtKB">
        <authorList>
            <consortium name="RefSeq"/>
        </authorList>
    </citation>
    <scope>IDENTIFICATION</scope>
    <source>
        <tissue evidence="3">Muscle</tissue>
    </source>
</reference>
<keyword evidence="2" id="KW-1185">Reference proteome</keyword>
<dbReference type="RefSeq" id="XP_022249777.1">
    <property type="nucleotide sequence ID" value="XM_022394069.1"/>
</dbReference>
<feature type="compositionally biased region" description="Polar residues" evidence="1">
    <location>
        <begin position="61"/>
        <end position="76"/>
    </location>
</feature>
<evidence type="ECO:0000256" key="1">
    <source>
        <dbReference type="SAM" id="MobiDB-lite"/>
    </source>
</evidence>
<dbReference type="Proteomes" id="UP000694941">
    <property type="component" value="Unplaced"/>
</dbReference>
<feature type="compositionally biased region" description="Basic and acidic residues" evidence="1">
    <location>
        <begin position="1"/>
        <end position="13"/>
    </location>
</feature>
<feature type="region of interest" description="Disordered" evidence="1">
    <location>
        <begin position="148"/>
        <end position="171"/>
    </location>
</feature>
<sequence length="197" mass="22472">MKPKKEIHAKEEANNSSSESDYVEANSILKHMVPSSKTKKKVMFAEEADKKSSESDDVKVTFSQKETTSSASQFSKLAQAEKRKSVAVRIAPYKRDVPNSPGKQKTYSWKSKATNKKAKMEEKIANDLFFSSEDNEKNELSSKVEFTRKNHETPKKVMTQSRKFFKSPRSARKFDETKSTANISWIDMDTSYGLFTD</sequence>
<name>A0ABM1T1M1_LIMPO</name>
<organism evidence="2 3">
    <name type="scientific">Limulus polyphemus</name>
    <name type="common">Atlantic horseshoe crab</name>
    <dbReference type="NCBI Taxonomy" id="6850"/>
    <lineage>
        <taxon>Eukaryota</taxon>
        <taxon>Metazoa</taxon>
        <taxon>Ecdysozoa</taxon>
        <taxon>Arthropoda</taxon>
        <taxon>Chelicerata</taxon>
        <taxon>Merostomata</taxon>
        <taxon>Xiphosura</taxon>
        <taxon>Limulidae</taxon>
        <taxon>Limulus</taxon>
    </lineage>
</organism>